<evidence type="ECO:0000259" key="1">
    <source>
        <dbReference type="Pfam" id="PF09860"/>
    </source>
</evidence>
<dbReference type="Proteomes" id="UP001165079">
    <property type="component" value="Unassembled WGS sequence"/>
</dbReference>
<reference evidence="2" key="1">
    <citation type="submission" date="2023-03" db="EMBL/GenBank/DDBJ databases">
        <title>Actinorhabdospora filicis NBRC 111898.</title>
        <authorList>
            <person name="Ichikawa N."/>
            <person name="Sato H."/>
            <person name="Tonouchi N."/>
        </authorList>
    </citation>
    <scope>NUCLEOTIDE SEQUENCE</scope>
    <source>
        <strain evidence="2">NBRC 111898</strain>
    </source>
</reference>
<organism evidence="2 3">
    <name type="scientific">Actinorhabdospora filicis</name>
    <dbReference type="NCBI Taxonomy" id="1785913"/>
    <lineage>
        <taxon>Bacteria</taxon>
        <taxon>Bacillati</taxon>
        <taxon>Actinomycetota</taxon>
        <taxon>Actinomycetes</taxon>
        <taxon>Micromonosporales</taxon>
        <taxon>Micromonosporaceae</taxon>
        <taxon>Actinorhabdospora</taxon>
    </lineage>
</organism>
<dbReference type="Pfam" id="PF09860">
    <property type="entry name" value="DUF2087"/>
    <property type="match status" value="1"/>
</dbReference>
<dbReference type="AlphaFoldDB" id="A0A9W6SH08"/>
<evidence type="ECO:0000313" key="3">
    <source>
        <dbReference type="Proteomes" id="UP001165079"/>
    </source>
</evidence>
<gene>
    <name evidence="2" type="ORF">Afil01_09200</name>
</gene>
<proteinExistence type="predicted"/>
<accession>A0A9W6SH08</accession>
<dbReference type="RefSeq" id="WP_285661307.1">
    <property type="nucleotide sequence ID" value="NZ_BSTX01000001.1"/>
</dbReference>
<protein>
    <recommendedName>
        <fullName evidence="1">DUF2087 domain-containing protein</fullName>
    </recommendedName>
</protein>
<name>A0A9W6SH08_9ACTN</name>
<feature type="domain" description="DUF2087" evidence="1">
    <location>
        <begin position="106"/>
        <end position="173"/>
    </location>
</feature>
<evidence type="ECO:0000313" key="2">
    <source>
        <dbReference type="EMBL" id="GLZ76113.1"/>
    </source>
</evidence>
<dbReference type="InterPro" id="IPR018656">
    <property type="entry name" value="DUF2087"/>
</dbReference>
<keyword evidence="3" id="KW-1185">Reference proteome</keyword>
<dbReference type="EMBL" id="BSTX01000001">
    <property type="protein sequence ID" value="GLZ76113.1"/>
    <property type="molecule type" value="Genomic_DNA"/>
</dbReference>
<sequence length="180" mass="19268">MASPASNELCGLLAESDRLRAYAAVVLGASTSAEVAERAGLAPKAAVKALQRLIGSGLVSADGSLSADPAVFKEAARRAAPVEPAVVLDADPERDAVLRAFVRDDRLTSLPSGFRKIKIVVEHIAERSFEPGVTYTEPQVNEVLKGWHADHAALRRYLIDTGTMSREDGKYWRSGGKVEV</sequence>
<comment type="caution">
    <text evidence="2">The sequence shown here is derived from an EMBL/GenBank/DDBJ whole genome shotgun (WGS) entry which is preliminary data.</text>
</comment>